<dbReference type="EMBL" id="VORZ01000001">
    <property type="protein sequence ID" value="TXD97765.1"/>
    <property type="molecule type" value="Genomic_DNA"/>
</dbReference>
<sequence length="109" mass="12692">MFSPLALLWFYLSYQSQSKELELQRESLDKQVTAQKGSEESLRILSGAVEKQLAMIEKQFRNYEKAVIGKQPNFELVEYFVTTLFYSDLEVSPDEQRISRAVKKSCKTQ</sequence>
<reference evidence="1 2" key="1">
    <citation type="submission" date="2019-08" db="EMBL/GenBank/DDBJ databases">
        <title>Genome sequence of Psychrobacter frigidicola ACAM304 (type strain).</title>
        <authorList>
            <person name="Bowman J.P."/>
        </authorList>
    </citation>
    <scope>NUCLEOTIDE SEQUENCE [LARGE SCALE GENOMIC DNA]</scope>
    <source>
        <strain evidence="1 2">ACAM 304</strain>
    </source>
</reference>
<organism evidence="1 2">
    <name type="scientific">Psychrobacter frigidicola</name>
    <dbReference type="NCBI Taxonomy" id="45611"/>
    <lineage>
        <taxon>Bacteria</taxon>
        <taxon>Pseudomonadati</taxon>
        <taxon>Pseudomonadota</taxon>
        <taxon>Gammaproteobacteria</taxon>
        <taxon>Moraxellales</taxon>
        <taxon>Moraxellaceae</taxon>
        <taxon>Psychrobacter</taxon>
    </lineage>
</organism>
<gene>
    <name evidence="1" type="ORF">ES754_01970</name>
</gene>
<keyword evidence="2" id="KW-1185">Reference proteome</keyword>
<name>A0A5C7A514_9GAMM</name>
<dbReference type="OrthoDB" id="7408523at2"/>
<dbReference type="Proteomes" id="UP000321903">
    <property type="component" value="Unassembled WGS sequence"/>
</dbReference>
<comment type="caution">
    <text evidence="1">The sequence shown here is derived from an EMBL/GenBank/DDBJ whole genome shotgun (WGS) entry which is preliminary data.</text>
</comment>
<evidence type="ECO:0000313" key="1">
    <source>
        <dbReference type="EMBL" id="TXD97765.1"/>
    </source>
</evidence>
<dbReference type="AlphaFoldDB" id="A0A5C7A514"/>
<proteinExistence type="predicted"/>
<evidence type="ECO:0000313" key="2">
    <source>
        <dbReference type="Proteomes" id="UP000321903"/>
    </source>
</evidence>
<accession>A0A5C7A514</accession>
<dbReference type="RefSeq" id="WP_147221578.1">
    <property type="nucleotide sequence ID" value="NZ_CAJGYY010000001.1"/>
</dbReference>
<protein>
    <submittedName>
        <fullName evidence="1">Uncharacterized protein</fullName>
    </submittedName>
</protein>